<protein>
    <submittedName>
        <fullName evidence="3">Acyltransferase</fullName>
    </submittedName>
</protein>
<evidence type="ECO:0000259" key="2">
    <source>
        <dbReference type="Pfam" id="PF01757"/>
    </source>
</evidence>
<keyword evidence="3" id="KW-0808">Transferase</keyword>
<feature type="transmembrane region" description="Helical" evidence="1">
    <location>
        <begin position="210"/>
        <end position="230"/>
    </location>
</feature>
<feature type="transmembrane region" description="Helical" evidence="1">
    <location>
        <begin position="290"/>
        <end position="308"/>
    </location>
</feature>
<dbReference type="PANTHER" id="PTHR37312:SF1">
    <property type="entry name" value="MEMBRANE-BOUND ACYLTRANSFERASE YKRP-RELATED"/>
    <property type="match status" value="1"/>
</dbReference>
<accession>A0A6I1GNC3</accession>
<feature type="transmembrane region" description="Helical" evidence="1">
    <location>
        <begin position="320"/>
        <end position="339"/>
    </location>
</feature>
<dbReference type="InterPro" id="IPR002656">
    <property type="entry name" value="Acyl_transf_3_dom"/>
</dbReference>
<proteinExistence type="predicted"/>
<evidence type="ECO:0000313" key="3">
    <source>
        <dbReference type="EMBL" id="KAB7789548.1"/>
    </source>
</evidence>
<dbReference type="Proteomes" id="UP000441772">
    <property type="component" value="Unassembled WGS sequence"/>
</dbReference>
<dbReference type="AlphaFoldDB" id="A0A6I1GNC3"/>
<feature type="domain" description="Acyltransferase 3" evidence="2">
    <location>
        <begin position="8"/>
        <end position="337"/>
    </location>
</feature>
<feature type="transmembrane region" description="Helical" evidence="1">
    <location>
        <begin position="185"/>
        <end position="203"/>
    </location>
</feature>
<keyword evidence="4" id="KW-1185">Reference proteome</keyword>
<feature type="transmembrane region" description="Helical" evidence="1">
    <location>
        <begin position="12"/>
        <end position="28"/>
    </location>
</feature>
<reference evidence="3 4" key="1">
    <citation type="submission" date="2019-09" db="EMBL/GenBank/DDBJ databases">
        <title>Characterization of the phylogenetic diversity of two novel species belonging to the genus Bifidobacterium: Bifidobacterium cebidarum sp. nov. and Bifidobacterium leontopitheci sp. nov.</title>
        <authorList>
            <person name="Lugli G.A."/>
            <person name="Duranti S."/>
            <person name="Milani C."/>
            <person name="Turroni F."/>
            <person name="Ventura M."/>
        </authorList>
    </citation>
    <scope>NUCLEOTIDE SEQUENCE [LARGE SCALE GENOMIC DNA]</scope>
    <source>
        <strain evidence="3 4">LMG 31471</strain>
    </source>
</reference>
<gene>
    <name evidence="3" type="ORF">F7D09_1945</name>
</gene>
<sequence>MKSSVRIPYVDYAKAFAIVGVFIMHSAAPAGLSAVVSAYDMMVFFFLSGFVFSIRKYRSFWPFLWNKIRTLIIPGVFLSVVPFFVERAIGIARGDSWNAAQYARYFAGYVINLRGREGFGVIPWFLSCLFLMEIGGYVLIRIVNYLRLDGMRRVTLLGVVAVVSLAVGWMYSAYIHVVLPWGGDVAMSMFGFFVMGIMIRPYAQALHRALTAWSILPAVVVLVIAVLVNGRVFNGSVNPYMNDLGNPLCFVLGAIAGVWAVLAVSRMISDTPWLNRMLGRPLSYCGRNTLVFYCINVPIYPSLIPWLLGLIGLDMASSNIGTLLLCCLGAILINLVICIPCAEIMNRWLPGVLGRKKR</sequence>
<feature type="transmembrane region" description="Helical" evidence="1">
    <location>
        <begin position="66"/>
        <end position="85"/>
    </location>
</feature>
<feature type="transmembrane region" description="Helical" evidence="1">
    <location>
        <begin position="121"/>
        <end position="142"/>
    </location>
</feature>
<dbReference type="InterPro" id="IPR052734">
    <property type="entry name" value="Nod_factor_acetyltransferase"/>
</dbReference>
<name>A0A6I1GNC3_9BIFI</name>
<dbReference type="RefSeq" id="WP_152235352.1">
    <property type="nucleotide sequence ID" value="NZ_JBHSKZ010000017.1"/>
</dbReference>
<organism evidence="3 4">
    <name type="scientific">Bifidobacterium leontopitheci</name>
    <dbReference type="NCBI Taxonomy" id="2650774"/>
    <lineage>
        <taxon>Bacteria</taxon>
        <taxon>Bacillati</taxon>
        <taxon>Actinomycetota</taxon>
        <taxon>Actinomycetes</taxon>
        <taxon>Bifidobacteriales</taxon>
        <taxon>Bifidobacteriaceae</taxon>
        <taxon>Bifidobacterium</taxon>
    </lineage>
</organism>
<evidence type="ECO:0000313" key="4">
    <source>
        <dbReference type="Proteomes" id="UP000441772"/>
    </source>
</evidence>
<dbReference type="EMBL" id="WBVT01000045">
    <property type="protein sequence ID" value="KAB7789548.1"/>
    <property type="molecule type" value="Genomic_DNA"/>
</dbReference>
<dbReference type="PANTHER" id="PTHR37312">
    <property type="entry name" value="MEMBRANE-BOUND ACYLTRANSFERASE YKRP-RELATED"/>
    <property type="match status" value="1"/>
</dbReference>
<dbReference type="GO" id="GO:0016747">
    <property type="term" value="F:acyltransferase activity, transferring groups other than amino-acyl groups"/>
    <property type="evidence" value="ECO:0007669"/>
    <property type="project" value="InterPro"/>
</dbReference>
<keyword evidence="3" id="KW-0012">Acyltransferase</keyword>
<dbReference type="Pfam" id="PF01757">
    <property type="entry name" value="Acyl_transf_3"/>
    <property type="match status" value="1"/>
</dbReference>
<feature type="transmembrane region" description="Helical" evidence="1">
    <location>
        <begin position="154"/>
        <end position="179"/>
    </location>
</feature>
<keyword evidence="1" id="KW-0472">Membrane</keyword>
<keyword evidence="1" id="KW-0812">Transmembrane</keyword>
<evidence type="ECO:0000256" key="1">
    <source>
        <dbReference type="SAM" id="Phobius"/>
    </source>
</evidence>
<keyword evidence="1" id="KW-1133">Transmembrane helix</keyword>
<feature type="transmembrane region" description="Helical" evidence="1">
    <location>
        <begin position="250"/>
        <end position="269"/>
    </location>
</feature>
<comment type="caution">
    <text evidence="3">The sequence shown here is derived from an EMBL/GenBank/DDBJ whole genome shotgun (WGS) entry which is preliminary data.</text>
</comment>